<evidence type="ECO:0000313" key="3">
    <source>
        <dbReference type="Proteomes" id="UP000198606"/>
    </source>
</evidence>
<dbReference type="EMBL" id="FNDG01000021">
    <property type="protein sequence ID" value="SDI65830.1"/>
    <property type="molecule type" value="Genomic_DNA"/>
</dbReference>
<evidence type="ECO:0000256" key="1">
    <source>
        <dbReference type="SAM" id="SignalP"/>
    </source>
</evidence>
<dbReference type="AlphaFoldDB" id="A0A1G8MER1"/>
<gene>
    <name evidence="2" type="ORF">SAMN05216588_12159</name>
</gene>
<accession>A0A1G8MER1</accession>
<dbReference type="Proteomes" id="UP000198606">
    <property type="component" value="Unassembled WGS sequence"/>
</dbReference>
<name>A0A1G8MER1_9GAMM</name>
<organism evidence="2 3">
    <name type="scientific">Phytopseudomonas flavescens</name>
    <dbReference type="NCBI Taxonomy" id="29435"/>
    <lineage>
        <taxon>Bacteria</taxon>
        <taxon>Pseudomonadati</taxon>
        <taxon>Pseudomonadota</taxon>
        <taxon>Gammaproteobacteria</taxon>
        <taxon>Pseudomonadales</taxon>
        <taxon>Pseudomonadaceae</taxon>
        <taxon>Phytopseudomonas</taxon>
    </lineage>
</organism>
<feature type="chain" id="PRO_5011632405" evidence="1">
    <location>
        <begin position="21"/>
        <end position="288"/>
    </location>
</feature>
<feature type="signal peptide" evidence="1">
    <location>
        <begin position="1"/>
        <end position="20"/>
    </location>
</feature>
<sequence length="288" mass="31377">MQKNHYLSLAALLPAVCAQAIEVTPGDYEQLPAGTTLGLVYYQHSTTDALYAGGDKSSSDFRLTSDVGILRLIHVIGLSDSVTVDPQVLLPFGQVDGSGDASALGDASGTADLILAAPIRLRLNQARDVIALTPYLYVPTGRYDNENTLNLGENRWKLDLQAAYVKHFSEKWALDLVGDAIWYGDNDDVGAASVRREQDVSYAAQVMGRYMPTAGTSFAIGFGHSWGGENEVAGIRQDDAMQTTNFRVTAATFVTPKDQLQVQLGRDLAVENGSREDFRVNLRYLHIF</sequence>
<reference evidence="2 3" key="1">
    <citation type="submission" date="2016-10" db="EMBL/GenBank/DDBJ databases">
        <authorList>
            <person name="de Groot N.N."/>
        </authorList>
    </citation>
    <scope>NUCLEOTIDE SEQUENCE [LARGE SCALE GENOMIC DNA]</scope>
    <source>
        <strain evidence="2 3">LMG 18387</strain>
    </source>
</reference>
<dbReference type="Pfam" id="PF13557">
    <property type="entry name" value="Phenol_MetA_deg"/>
    <property type="match status" value="1"/>
</dbReference>
<protein>
    <submittedName>
        <fullName evidence="2">Putative MetA-pathway of phenol degradation</fullName>
    </submittedName>
</protein>
<keyword evidence="1" id="KW-0732">Signal</keyword>
<dbReference type="STRING" id="29435.SAMN05216588_12159"/>
<dbReference type="RefSeq" id="WP_084308057.1">
    <property type="nucleotide sequence ID" value="NZ_FNDG01000021.1"/>
</dbReference>
<dbReference type="InterPro" id="IPR025737">
    <property type="entry name" value="FApF"/>
</dbReference>
<evidence type="ECO:0000313" key="2">
    <source>
        <dbReference type="EMBL" id="SDI65830.1"/>
    </source>
</evidence>
<proteinExistence type="predicted"/>